<feature type="chain" id="PRO_5039096147" evidence="1">
    <location>
        <begin position="18"/>
        <end position="128"/>
    </location>
</feature>
<evidence type="ECO:0000313" key="4">
    <source>
        <dbReference type="Proteomes" id="UP000824028"/>
    </source>
</evidence>
<proteinExistence type="predicted"/>
<feature type="domain" description="Rhodanese" evidence="2">
    <location>
        <begin position="38"/>
        <end position="128"/>
    </location>
</feature>
<reference evidence="3" key="1">
    <citation type="journal article" date="2021" name="PeerJ">
        <title>Extensive microbial diversity within the chicken gut microbiome revealed by metagenomics and culture.</title>
        <authorList>
            <person name="Gilroy R."/>
            <person name="Ravi A."/>
            <person name="Getino M."/>
            <person name="Pursley I."/>
            <person name="Horton D.L."/>
            <person name="Alikhan N.F."/>
            <person name="Baker D."/>
            <person name="Gharbi K."/>
            <person name="Hall N."/>
            <person name="Watson M."/>
            <person name="Adriaenssens E.M."/>
            <person name="Foster-Nyarko E."/>
            <person name="Jarju S."/>
            <person name="Secka A."/>
            <person name="Antonio M."/>
            <person name="Oren A."/>
            <person name="Chaudhuri R.R."/>
            <person name="La Ragione R."/>
            <person name="Hildebrand F."/>
            <person name="Pallen M.J."/>
        </authorList>
    </citation>
    <scope>NUCLEOTIDE SEQUENCE</scope>
    <source>
        <strain evidence="3">ChiHjej9B8-1298</strain>
    </source>
</reference>
<dbReference type="PANTHER" id="PTHR43031:SF1">
    <property type="entry name" value="PYRIDINE NUCLEOTIDE-DISULPHIDE OXIDOREDUCTASE"/>
    <property type="match status" value="1"/>
</dbReference>
<evidence type="ECO:0000256" key="1">
    <source>
        <dbReference type="SAM" id="SignalP"/>
    </source>
</evidence>
<accession>A0A9D2J1E4</accession>
<dbReference type="Gene3D" id="3.40.250.10">
    <property type="entry name" value="Rhodanese-like domain"/>
    <property type="match status" value="1"/>
</dbReference>
<dbReference type="InterPro" id="IPR050229">
    <property type="entry name" value="GlpE_sulfurtransferase"/>
</dbReference>
<dbReference type="InterPro" id="IPR001763">
    <property type="entry name" value="Rhodanese-like_dom"/>
</dbReference>
<sequence>MKKIVALFCLLFPFLCACQQKGVDFKSLPVEEFVDVIVDPGVQRLDVRTPAEYTEGHIPGSLNINVLDPQFAQMADSLLQKDKPVALYCRSGRRSKKAAELLSQAGYEVYELDSGFNGWQKAGLEIEK</sequence>
<protein>
    <submittedName>
        <fullName evidence="3">Rhodanese-like domain-containing protein</fullName>
    </submittedName>
</protein>
<dbReference type="AlphaFoldDB" id="A0A9D2J1E4"/>
<dbReference type="PROSITE" id="PS51257">
    <property type="entry name" value="PROKAR_LIPOPROTEIN"/>
    <property type="match status" value="1"/>
</dbReference>
<keyword evidence="1" id="KW-0732">Signal</keyword>
<comment type="caution">
    <text evidence="3">The sequence shown here is derived from an EMBL/GenBank/DDBJ whole genome shotgun (WGS) entry which is preliminary data.</text>
</comment>
<dbReference type="Proteomes" id="UP000824028">
    <property type="component" value="Unassembled WGS sequence"/>
</dbReference>
<dbReference type="PROSITE" id="PS50206">
    <property type="entry name" value="RHODANESE_3"/>
    <property type="match status" value="1"/>
</dbReference>
<dbReference type="PANTHER" id="PTHR43031">
    <property type="entry name" value="FAD-DEPENDENT OXIDOREDUCTASE"/>
    <property type="match status" value="1"/>
</dbReference>
<dbReference type="CDD" id="cd00158">
    <property type="entry name" value="RHOD"/>
    <property type="match status" value="1"/>
</dbReference>
<dbReference type="SUPFAM" id="SSF52821">
    <property type="entry name" value="Rhodanese/Cell cycle control phosphatase"/>
    <property type="match status" value="1"/>
</dbReference>
<feature type="signal peptide" evidence="1">
    <location>
        <begin position="1"/>
        <end position="17"/>
    </location>
</feature>
<organism evidence="3 4">
    <name type="scientific">Candidatus Bacteroides merdigallinarum</name>
    <dbReference type="NCBI Taxonomy" id="2838473"/>
    <lineage>
        <taxon>Bacteria</taxon>
        <taxon>Pseudomonadati</taxon>
        <taxon>Bacteroidota</taxon>
        <taxon>Bacteroidia</taxon>
        <taxon>Bacteroidales</taxon>
        <taxon>Bacteroidaceae</taxon>
        <taxon>Bacteroides</taxon>
    </lineage>
</organism>
<dbReference type="EMBL" id="DXBX01000061">
    <property type="protein sequence ID" value="HIZ33410.1"/>
    <property type="molecule type" value="Genomic_DNA"/>
</dbReference>
<reference evidence="3" key="2">
    <citation type="submission" date="2021-04" db="EMBL/GenBank/DDBJ databases">
        <authorList>
            <person name="Gilroy R."/>
        </authorList>
    </citation>
    <scope>NUCLEOTIDE SEQUENCE</scope>
    <source>
        <strain evidence="3">ChiHjej9B8-1298</strain>
    </source>
</reference>
<name>A0A9D2J1E4_9BACE</name>
<dbReference type="InterPro" id="IPR036873">
    <property type="entry name" value="Rhodanese-like_dom_sf"/>
</dbReference>
<dbReference type="SMART" id="SM00450">
    <property type="entry name" value="RHOD"/>
    <property type="match status" value="1"/>
</dbReference>
<gene>
    <name evidence="3" type="ORF">H9814_07740</name>
</gene>
<evidence type="ECO:0000313" key="3">
    <source>
        <dbReference type="EMBL" id="HIZ33410.1"/>
    </source>
</evidence>
<evidence type="ECO:0000259" key="2">
    <source>
        <dbReference type="PROSITE" id="PS50206"/>
    </source>
</evidence>
<dbReference type="Pfam" id="PF00581">
    <property type="entry name" value="Rhodanese"/>
    <property type="match status" value="1"/>
</dbReference>